<dbReference type="GO" id="GO:0140359">
    <property type="term" value="F:ABC-type transporter activity"/>
    <property type="evidence" value="ECO:0007669"/>
    <property type="project" value="InterPro"/>
</dbReference>
<name>A0AAV5QHE9_9ASCO</name>
<feature type="transmembrane region" description="Helical" evidence="11">
    <location>
        <begin position="1012"/>
        <end position="1040"/>
    </location>
</feature>
<evidence type="ECO:0000256" key="1">
    <source>
        <dbReference type="ARBA" id="ARBA00004128"/>
    </source>
</evidence>
<evidence type="ECO:0000256" key="6">
    <source>
        <dbReference type="ARBA" id="ARBA00022840"/>
    </source>
</evidence>
<keyword evidence="8 11" id="KW-0472">Membrane</keyword>
<feature type="transmembrane region" description="Helical" evidence="11">
    <location>
        <begin position="137"/>
        <end position="156"/>
    </location>
</feature>
<evidence type="ECO:0000256" key="9">
    <source>
        <dbReference type="SAM" id="Coils"/>
    </source>
</evidence>
<dbReference type="PROSITE" id="PS50929">
    <property type="entry name" value="ABC_TM1F"/>
    <property type="match status" value="2"/>
</dbReference>
<feature type="transmembrane region" description="Helical" evidence="11">
    <location>
        <begin position="31"/>
        <end position="54"/>
    </location>
</feature>
<evidence type="ECO:0000259" key="13">
    <source>
        <dbReference type="PROSITE" id="PS50929"/>
    </source>
</evidence>
<feature type="region of interest" description="Disordered" evidence="10">
    <location>
        <begin position="1418"/>
        <end position="1440"/>
    </location>
</feature>
<keyword evidence="4" id="KW-0677">Repeat</keyword>
<feature type="transmembrane region" description="Helical" evidence="11">
    <location>
        <begin position="429"/>
        <end position="446"/>
    </location>
</feature>
<sequence length="1560" mass="174499">MVILESFSITLSHWGRWSQVVIPNENAFNPYFLSALLIGLSCFFGFLGGYQLLVMKRRKTHGKYLNIKSEGFYHILRLGLVTLQGFLTAILCYYQATQNTKDFANLSTVGLACSFTLIVFVLLPLHIIEVHKSIWQLATPLLYWVLNPFMLSAGLYQNNYTDYSMSPNSTFNKIEILLFINSVFVALMEAVFWKRAHEFTYDLKLNGVNDSSIFYSNVLARVSYTNLNHLVSKCYKTGKVEFEDLPDVGENLKVENCAKKVKEFLEKDPSLLKALVKAFKSNIVLCVFFSSSWAVSVFAHPWLLQQLLSIFTGSAEDKSSQILYGFLICVSMMVMAFVGLILFNECYNYSFQLGYQVSLSLSFLIYEKSLKLSTKSRGERTTGDIVNLISVDVTKVMQSLRQSFMLISGPFQILISIGFLYRLVGWSSFFGILVIISATPGNIYIIRRYEVVSDNIMKFKDMRTKAVSELLNSIKSIKLYSWEKPMSEKISHIRNKKELKEIKIMGIINSLAFFSFGCVPYFTSCATFAAFSLISGQKLTSELVFPCLNVFDLLAAPLLDFPDILSIFIEAKVSLKRIIDFLDSDELDQSLVQKLNEVKTNGDTSVEINNATFLRSEFKKTRTIDEHVDNNSVHTESIVESAPVIALSNINFAAKKGQLTCIVGSVGSGKSTFLHSLLGQFPMVSGGASNVPPSLHVRGKITYCSQHPWTMNASIKKNILFGHKYDPEFFEKTIEACQLKSDFEILPDGEETQVGERGISLSGGQKARVSLARAVYARADIYLLDDVLSAVDAHVSKNIIEQVFSKNGILASKTLILSTNNIHVLEEADNIYVLDHGKIDEQGTYDELIKNKGEFAKLIEEFGNAKAEEEKEEKEKEECQKVELTNIAEVVEDDDSDVVVEIEESGLELSRIPTRATIRRASMAAFEHRFHADNEKTEGKITGQTKEISKTGGVGWSTYKRAAKAAGYWNVIITACFLAISIIAEFCGKLWMKHWADTMDLSTDDDASSSSTSYLVSVYCIIGVVSATFSLVSGIAFWYFSCATASKVLHQDLVSAIIKSPMSFFETTPTGRILNRFSEDISKFDTQFPHAVYVFGIVVLKSAYCLGMIVFSLPTSIFALAGLGYIFYYIQVYYIVASRETKRFDSVTKSPVYSHVHESLVGVDTIRAFGQESRFEFINSSNLNHNLAGGIASVWMTRWLGFRLKSVSAILVFIICFLCVASLATSTPFSAGVVGILTLFILQVTDEFIWLVRMGVEVENSGVSIERILEYCDLPSERPYVIENSRPPIQWPMNGGIKFQNYTTKYNAEAKPVLNNVSFEVKPQEKVGIVGRTGAGKSTLTLALFRIIEATGGSIIVDGVDTSKMGLYDLRSKLNIIPQDSQAFEGTVRQNLDPFYKYKDEELWKVLEMAHLKNHVMSMKDDESKKDNQEQGDSSDIQEGAGKGLYAKVNEGGSNLSAGQKQLLCLARALLNPSRILILDEATAAVDVKTDKIVQETIRNKFNDRTILTIAHRIDTIMDNDKILVLDRGEVKEFDSPANLLKNKDSLFYSLCESGGYLKQ</sequence>
<evidence type="ECO:0000256" key="3">
    <source>
        <dbReference type="ARBA" id="ARBA00022692"/>
    </source>
</evidence>
<evidence type="ECO:0000256" key="7">
    <source>
        <dbReference type="ARBA" id="ARBA00022989"/>
    </source>
</evidence>
<keyword evidence="9" id="KW-0175">Coiled coil</keyword>
<feature type="domain" description="ABC transmembrane type-1" evidence="13">
    <location>
        <begin position="301"/>
        <end position="570"/>
    </location>
</feature>
<feature type="transmembrane region" description="Helical" evidence="11">
    <location>
        <begin position="75"/>
        <end position="97"/>
    </location>
</feature>
<dbReference type="InterPro" id="IPR036640">
    <property type="entry name" value="ABC1_TM_sf"/>
</dbReference>
<feature type="transmembrane region" description="Helical" evidence="11">
    <location>
        <begin position="504"/>
        <end position="531"/>
    </location>
</feature>
<keyword evidence="7 11" id="KW-1133">Transmembrane helix</keyword>
<feature type="transmembrane region" description="Helical" evidence="11">
    <location>
        <begin position="1117"/>
        <end position="1136"/>
    </location>
</feature>
<dbReference type="InterPro" id="IPR044726">
    <property type="entry name" value="ABCC_6TM_D2"/>
</dbReference>
<dbReference type="Gene3D" id="3.40.50.300">
    <property type="entry name" value="P-loop containing nucleotide triphosphate hydrolases"/>
    <property type="match status" value="2"/>
</dbReference>
<dbReference type="GeneID" id="90072172"/>
<feature type="transmembrane region" description="Helical" evidence="11">
    <location>
        <begin position="968"/>
        <end position="992"/>
    </location>
</feature>
<evidence type="ECO:0000256" key="5">
    <source>
        <dbReference type="ARBA" id="ARBA00022741"/>
    </source>
</evidence>
<dbReference type="EMBL" id="BTFZ01000002">
    <property type="protein sequence ID" value="GMM34193.1"/>
    <property type="molecule type" value="Genomic_DNA"/>
</dbReference>
<keyword evidence="15" id="KW-1185">Reference proteome</keyword>
<feature type="domain" description="ABC transporter" evidence="12">
    <location>
        <begin position="628"/>
        <end position="861"/>
    </location>
</feature>
<protein>
    <submittedName>
        <fullName evidence="14">Uncharacterized protein</fullName>
    </submittedName>
</protein>
<dbReference type="InterPro" id="IPR017871">
    <property type="entry name" value="ABC_transporter-like_CS"/>
</dbReference>
<dbReference type="Proteomes" id="UP001360560">
    <property type="component" value="Unassembled WGS sequence"/>
</dbReference>
<dbReference type="CDD" id="cd18579">
    <property type="entry name" value="ABC_6TM_ABCC_D1"/>
    <property type="match status" value="1"/>
</dbReference>
<proteinExistence type="predicted"/>
<feature type="transmembrane region" description="Helical" evidence="11">
    <location>
        <begin position="176"/>
        <end position="193"/>
    </location>
</feature>
<dbReference type="SUPFAM" id="SSF90123">
    <property type="entry name" value="ABC transporter transmembrane region"/>
    <property type="match status" value="2"/>
</dbReference>
<keyword evidence="5" id="KW-0547">Nucleotide-binding</keyword>
<feature type="coiled-coil region" evidence="9">
    <location>
        <begin position="855"/>
        <end position="887"/>
    </location>
</feature>
<dbReference type="GO" id="GO:0005524">
    <property type="term" value="F:ATP binding"/>
    <property type="evidence" value="ECO:0007669"/>
    <property type="project" value="UniProtKB-KW"/>
</dbReference>
<dbReference type="InterPro" id="IPR011527">
    <property type="entry name" value="ABC1_TM_dom"/>
</dbReference>
<organism evidence="14 15">
    <name type="scientific">Saccharomycopsis crataegensis</name>
    <dbReference type="NCBI Taxonomy" id="43959"/>
    <lineage>
        <taxon>Eukaryota</taxon>
        <taxon>Fungi</taxon>
        <taxon>Dikarya</taxon>
        <taxon>Ascomycota</taxon>
        <taxon>Saccharomycotina</taxon>
        <taxon>Saccharomycetes</taxon>
        <taxon>Saccharomycopsidaceae</taxon>
        <taxon>Saccharomycopsis</taxon>
    </lineage>
</organism>
<dbReference type="PROSITE" id="PS50893">
    <property type="entry name" value="ABC_TRANSPORTER_2"/>
    <property type="match status" value="2"/>
</dbReference>
<feature type="domain" description="ABC transporter" evidence="12">
    <location>
        <begin position="1297"/>
        <end position="1553"/>
    </location>
</feature>
<gene>
    <name evidence="14" type="ORF">DASC09_015180</name>
</gene>
<dbReference type="PANTHER" id="PTHR24223:SF443">
    <property type="entry name" value="MULTIDRUG-RESISTANCE LIKE PROTEIN 1, ISOFORM I"/>
    <property type="match status" value="1"/>
</dbReference>
<dbReference type="CDD" id="cd03244">
    <property type="entry name" value="ABCC_MRP_domain2"/>
    <property type="match status" value="1"/>
</dbReference>
<dbReference type="PROSITE" id="PS00211">
    <property type="entry name" value="ABC_TRANSPORTER_1"/>
    <property type="match status" value="2"/>
</dbReference>
<dbReference type="Pfam" id="PF00664">
    <property type="entry name" value="ABC_membrane"/>
    <property type="match status" value="2"/>
</dbReference>
<dbReference type="SUPFAM" id="SSF52540">
    <property type="entry name" value="P-loop containing nucleoside triphosphate hydrolases"/>
    <property type="match status" value="2"/>
</dbReference>
<dbReference type="SMART" id="SM00382">
    <property type="entry name" value="AAA"/>
    <property type="match status" value="2"/>
</dbReference>
<feature type="transmembrane region" description="Helical" evidence="11">
    <location>
        <begin position="1206"/>
        <end position="1225"/>
    </location>
</feature>
<comment type="subcellular location">
    <subcellularLocation>
        <location evidence="1">Vacuole membrane</location>
        <topology evidence="1">Multi-pass membrane protein</topology>
    </subcellularLocation>
</comment>
<dbReference type="InterPro" id="IPR044746">
    <property type="entry name" value="ABCC_6TM_D1"/>
</dbReference>
<keyword evidence="3 11" id="KW-0812">Transmembrane</keyword>
<feature type="domain" description="ABC transmembrane type-1" evidence="13">
    <location>
        <begin position="972"/>
        <end position="1260"/>
    </location>
</feature>
<comment type="caution">
    <text evidence="14">The sequence shown here is derived from an EMBL/GenBank/DDBJ whole genome shotgun (WGS) entry which is preliminary data.</text>
</comment>
<evidence type="ECO:0000256" key="4">
    <source>
        <dbReference type="ARBA" id="ARBA00022737"/>
    </source>
</evidence>
<evidence type="ECO:0000256" key="10">
    <source>
        <dbReference type="SAM" id="MobiDB-lite"/>
    </source>
</evidence>
<dbReference type="FunFam" id="1.20.1560.10:FF:000013">
    <property type="entry name" value="ABC transporter C family member 2"/>
    <property type="match status" value="1"/>
</dbReference>
<evidence type="ECO:0000256" key="11">
    <source>
        <dbReference type="SAM" id="Phobius"/>
    </source>
</evidence>
<feature type="transmembrane region" description="Helical" evidence="11">
    <location>
        <begin position="322"/>
        <end position="343"/>
    </location>
</feature>
<evidence type="ECO:0000256" key="8">
    <source>
        <dbReference type="ARBA" id="ARBA00023136"/>
    </source>
</evidence>
<feature type="transmembrane region" description="Helical" evidence="11">
    <location>
        <begin position="1091"/>
        <end position="1111"/>
    </location>
</feature>
<dbReference type="FunFam" id="1.20.1560.10:FF:000006">
    <property type="entry name" value="ATP-binding cassette, sub-family C (CFTR/MRP), member 9"/>
    <property type="match status" value="1"/>
</dbReference>
<dbReference type="GO" id="GO:0000329">
    <property type="term" value="C:fungal-type vacuole membrane"/>
    <property type="evidence" value="ECO:0007669"/>
    <property type="project" value="UniProtKB-ARBA"/>
</dbReference>
<keyword evidence="2" id="KW-0813">Transport</keyword>
<evidence type="ECO:0000256" key="2">
    <source>
        <dbReference type="ARBA" id="ARBA00022448"/>
    </source>
</evidence>
<dbReference type="Gene3D" id="1.20.1560.10">
    <property type="entry name" value="ABC transporter type 1, transmembrane domain"/>
    <property type="match status" value="2"/>
</dbReference>
<feature type="transmembrane region" description="Helical" evidence="11">
    <location>
        <begin position="283"/>
        <end position="302"/>
    </location>
</feature>
<dbReference type="CDD" id="cd03250">
    <property type="entry name" value="ABCC_MRP_domain1"/>
    <property type="match status" value="1"/>
</dbReference>
<dbReference type="InterPro" id="IPR003439">
    <property type="entry name" value="ABC_transporter-like_ATP-bd"/>
</dbReference>
<feature type="transmembrane region" description="Helical" evidence="11">
    <location>
        <begin position="404"/>
        <end position="423"/>
    </location>
</feature>
<feature type="transmembrane region" description="Helical" evidence="11">
    <location>
        <begin position="103"/>
        <end position="125"/>
    </location>
</feature>
<dbReference type="Pfam" id="PF00005">
    <property type="entry name" value="ABC_tran"/>
    <property type="match status" value="2"/>
</dbReference>
<dbReference type="InterPro" id="IPR003593">
    <property type="entry name" value="AAA+_ATPase"/>
</dbReference>
<dbReference type="PANTHER" id="PTHR24223">
    <property type="entry name" value="ATP-BINDING CASSETTE SUB-FAMILY C"/>
    <property type="match status" value="1"/>
</dbReference>
<dbReference type="FunFam" id="3.40.50.300:FF:000997">
    <property type="entry name" value="Multidrug resistance-associated protein 1"/>
    <property type="match status" value="1"/>
</dbReference>
<reference evidence="14 15" key="1">
    <citation type="journal article" date="2023" name="Elife">
        <title>Identification of key yeast species and microbe-microbe interactions impacting larval growth of Drosophila in the wild.</title>
        <authorList>
            <person name="Mure A."/>
            <person name="Sugiura Y."/>
            <person name="Maeda R."/>
            <person name="Honda K."/>
            <person name="Sakurai N."/>
            <person name="Takahashi Y."/>
            <person name="Watada M."/>
            <person name="Katoh T."/>
            <person name="Gotoh A."/>
            <person name="Gotoh Y."/>
            <person name="Taniguchi I."/>
            <person name="Nakamura K."/>
            <person name="Hayashi T."/>
            <person name="Katayama T."/>
            <person name="Uemura T."/>
            <person name="Hattori Y."/>
        </authorList>
    </citation>
    <scope>NUCLEOTIDE SEQUENCE [LARGE SCALE GENOMIC DNA]</scope>
    <source>
        <strain evidence="14 15">SC-9</strain>
    </source>
</reference>
<dbReference type="GO" id="GO:0016887">
    <property type="term" value="F:ATP hydrolysis activity"/>
    <property type="evidence" value="ECO:0007669"/>
    <property type="project" value="InterPro"/>
</dbReference>
<evidence type="ECO:0000259" key="12">
    <source>
        <dbReference type="PROSITE" id="PS50893"/>
    </source>
</evidence>
<dbReference type="InterPro" id="IPR027417">
    <property type="entry name" value="P-loop_NTPase"/>
</dbReference>
<dbReference type="RefSeq" id="XP_064851193.1">
    <property type="nucleotide sequence ID" value="XM_064995121.1"/>
</dbReference>
<evidence type="ECO:0000313" key="15">
    <source>
        <dbReference type="Proteomes" id="UP001360560"/>
    </source>
</evidence>
<feature type="compositionally biased region" description="Basic and acidic residues" evidence="10">
    <location>
        <begin position="1418"/>
        <end position="1429"/>
    </location>
</feature>
<evidence type="ECO:0000313" key="14">
    <source>
        <dbReference type="EMBL" id="GMM34193.1"/>
    </source>
</evidence>
<dbReference type="FunFam" id="3.40.50.300:FF:000565">
    <property type="entry name" value="ABC bile acid transporter"/>
    <property type="match status" value="1"/>
</dbReference>
<feature type="transmembrane region" description="Helical" evidence="11">
    <location>
        <begin position="543"/>
        <end position="569"/>
    </location>
</feature>
<dbReference type="InterPro" id="IPR050173">
    <property type="entry name" value="ABC_transporter_C-like"/>
</dbReference>
<accession>A0AAV5QHE9</accession>
<keyword evidence="6" id="KW-0067">ATP-binding</keyword>
<dbReference type="CDD" id="cd18580">
    <property type="entry name" value="ABC_6TM_ABCC_D2"/>
    <property type="match status" value="1"/>
</dbReference>